<comment type="caution">
    <text evidence="1">The sequence shown here is derived from an EMBL/GenBank/DDBJ whole genome shotgun (WGS) entry which is preliminary data.</text>
</comment>
<dbReference type="Proteomes" id="UP000556843">
    <property type="component" value="Unassembled WGS sequence"/>
</dbReference>
<protein>
    <submittedName>
        <fullName evidence="1">GNAT family N-acetyltransferase</fullName>
    </submittedName>
</protein>
<gene>
    <name evidence="1" type="ORF">G6W56_21115</name>
</gene>
<dbReference type="EMBL" id="JAANNW010000019">
    <property type="protein sequence ID" value="NUV76602.1"/>
    <property type="molecule type" value="Genomic_DNA"/>
</dbReference>
<keyword evidence="2" id="KW-1185">Reference proteome</keyword>
<evidence type="ECO:0000313" key="1">
    <source>
        <dbReference type="EMBL" id="NUV76602.1"/>
    </source>
</evidence>
<accession>A0ACC7Y3T8</accession>
<proteinExistence type="predicted"/>
<evidence type="ECO:0000313" key="2">
    <source>
        <dbReference type="Proteomes" id="UP000556843"/>
    </source>
</evidence>
<sequence>MDEAKSAKELLIRPRTSGDLAQAAAALVAVHEEDGYPVEGVGRPEAWLSPPGLMAAWVAESSGLIVGHVAVSGNGGQTATLERLFVHPVARGRRAAERLILTAEGFVSARQASLKLEVLSKDRAAIRLYRRMGWKEVGRHVHRLASGESYSALSFEAPGCRAGESA</sequence>
<name>A0ACC7Y3T8_9ACTN</name>
<reference evidence="1" key="1">
    <citation type="submission" date="2020-03" db="EMBL/GenBank/DDBJ databases">
        <title>Complete genome sequence of sixteen Streptomyces strains facilitates identification of candidate genes involved in plant growth-promotion in grain legumes and cereals.</title>
        <authorList>
            <person name="Gopalakrishnan S."/>
            <person name="Thakur V."/>
            <person name="Saxena R."/>
            <person name="Vadlamudi S."/>
            <person name="Purohit S."/>
            <person name="Kumar V."/>
            <person name="Rathore A."/>
            <person name="Chitikineni A."/>
            <person name="Varshney R.K."/>
        </authorList>
    </citation>
    <scope>NUCLEOTIDE SEQUENCE</scope>
    <source>
        <strain evidence="1">CAI-93</strain>
    </source>
</reference>
<organism evidence="1 2">
    <name type="scientific">Streptomyces fungicidicus</name>
    <dbReference type="NCBI Taxonomy" id="68203"/>
    <lineage>
        <taxon>Bacteria</taxon>
        <taxon>Bacillati</taxon>
        <taxon>Actinomycetota</taxon>
        <taxon>Actinomycetes</taxon>
        <taxon>Kitasatosporales</taxon>
        <taxon>Streptomycetaceae</taxon>
        <taxon>Streptomyces</taxon>
    </lineage>
</organism>